<proteinExistence type="predicted"/>
<keyword evidence="2" id="KW-1133">Transmembrane helix</keyword>
<dbReference type="STRING" id="1297742.A176_001391"/>
<dbReference type="KEGG" id="mym:A176_001391"/>
<reference evidence="3 4" key="1">
    <citation type="journal article" date="2016" name="PLoS ONE">
        <title>Complete Genome Sequence and Comparative Genomics of a Novel Myxobacterium Myxococcus hansupus.</title>
        <authorList>
            <person name="Sharma G."/>
            <person name="Narwani T."/>
            <person name="Subramanian S."/>
        </authorList>
    </citation>
    <scope>NUCLEOTIDE SEQUENCE [LARGE SCALE GENOMIC DNA]</scope>
    <source>
        <strain evidence="4">mixupus</strain>
    </source>
</reference>
<evidence type="ECO:0000313" key="4">
    <source>
        <dbReference type="Proteomes" id="UP000009026"/>
    </source>
</evidence>
<protein>
    <recommendedName>
        <fullName evidence="5">DUF3592 domain-containing protein</fullName>
    </recommendedName>
</protein>
<evidence type="ECO:0000256" key="2">
    <source>
        <dbReference type="SAM" id="Phobius"/>
    </source>
</evidence>
<name>A0A0H4WNX1_9BACT</name>
<evidence type="ECO:0000256" key="1">
    <source>
        <dbReference type="SAM" id="MobiDB-lite"/>
    </source>
</evidence>
<evidence type="ECO:0008006" key="5">
    <source>
        <dbReference type="Google" id="ProtNLM"/>
    </source>
</evidence>
<dbReference type="RefSeq" id="WP_002634303.1">
    <property type="nucleotide sequence ID" value="NZ_CP012109.1"/>
</dbReference>
<keyword evidence="2" id="KW-0812">Transmembrane</keyword>
<feature type="transmembrane region" description="Helical" evidence="2">
    <location>
        <begin position="58"/>
        <end position="79"/>
    </location>
</feature>
<dbReference type="EMBL" id="CP012109">
    <property type="protein sequence ID" value="AKQ64479.1"/>
    <property type="molecule type" value="Genomic_DNA"/>
</dbReference>
<keyword evidence="4" id="KW-1185">Reference proteome</keyword>
<accession>A0A0H4WNX1</accession>
<keyword evidence="2" id="KW-0472">Membrane</keyword>
<gene>
    <name evidence="3" type="ORF">A176_001391</name>
</gene>
<feature type="region of interest" description="Disordered" evidence="1">
    <location>
        <begin position="31"/>
        <end position="50"/>
    </location>
</feature>
<dbReference type="Proteomes" id="UP000009026">
    <property type="component" value="Chromosome"/>
</dbReference>
<evidence type="ECO:0000313" key="3">
    <source>
        <dbReference type="EMBL" id="AKQ64479.1"/>
    </source>
</evidence>
<sequence>MKPRESPAALLIVGALAAALGLSMTLGMMKPRPNQEADAPHATEAGKGSPRPWNIPHIPLAILALGLLGTGVGMVWHGFRNLRTNRSLLSEGVAVVGRVVRIQHKKQRRDGGIFITYQFADEHGTTHKGLHKVSAFGDALLHAEVGQDVTVLYDAREPTTHMLDVNDVRPVDAPRRRRPEAS</sequence>
<dbReference type="AlphaFoldDB" id="A0A0H4WNX1"/>
<organism evidence="3 4">
    <name type="scientific">Pseudomyxococcus hansupus</name>
    <dbReference type="NCBI Taxonomy" id="1297742"/>
    <lineage>
        <taxon>Bacteria</taxon>
        <taxon>Pseudomonadati</taxon>
        <taxon>Myxococcota</taxon>
        <taxon>Myxococcia</taxon>
        <taxon>Myxococcales</taxon>
        <taxon>Cystobacterineae</taxon>
        <taxon>Myxococcaceae</taxon>
        <taxon>Pseudomyxococcus</taxon>
    </lineage>
</organism>
<dbReference type="PATRIC" id="fig|1297742.4.peg.1408"/>